<evidence type="ECO:0000313" key="8">
    <source>
        <dbReference type="EMBL" id="SPF67463.1"/>
    </source>
</evidence>
<feature type="region of interest" description="Disordered" evidence="6">
    <location>
        <begin position="270"/>
        <end position="350"/>
    </location>
</feature>
<accession>A0A375HXY7</accession>
<feature type="transmembrane region" description="Helical" evidence="7">
    <location>
        <begin position="235"/>
        <end position="265"/>
    </location>
</feature>
<evidence type="ECO:0000256" key="4">
    <source>
        <dbReference type="ARBA" id="ARBA00022989"/>
    </source>
</evidence>
<dbReference type="PANTHER" id="PTHR30028">
    <property type="entry name" value="UPF0014 INNER MEMBRANE PROTEIN YBBM-RELATED"/>
    <property type="match status" value="1"/>
</dbReference>
<feature type="transmembrane region" description="Helical" evidence="7">
    <location>
        <begin position="30"/>
        <end position="49"/>
    </location>
</feature>
<evidence type="ECO:0000313" key="9">
    <source>
        <dbReference type="Proteomes" id="UP000265962"/>
    </source>
</evidence>
<name>A0A375HXY7_9ACTN</name>
<comment type="similarity">
    <text evidence="2">Belongs to the UPF0014 family.</text>
</comment>
<keyword evidence="9" id="KW-1185">Reference proteome</keyword>
<dbReference type="Proteomes" id="UP000265962">
    <property type="component" value="Unassembled WGS sequence"/>
</dbReference>
<feature type="compositionally biased region" description="Basic residues" evidence="6">
    <location>
        <begin position="302"/>
        <end position="317"/>
    </location>
</feature>
<dbReference type="EMBL" id="OMOH01000002">
    <property type="protein sequence ID" value="SPF67463.1"/>
    <property type="molecule type" value="Genomic_DNA"/>
</dbReference>
<dbReference type="GO" id="GO:0005886">
    <property type="term" value="C:plasma membrane"/>
    <property type="evidence" value="ECO:0007669"/>
    <property type="project" value="TreeGrafter"/>
</dbReference>
<dbReference type="AlphaFoldDB" id="A0A375HXY7"/>
<keyword evidence="5 7" id="KW-0472">Membrane</keyword>
<feature type="compositionally biased region" description="Basic residues" evidence="6">
    <location>
        <begin position="281"/>
        <end position="294"/>
    </location>
</feature>
<dbReference type="InterPro" id="IPR005226">
    <property type="entry name" value="UPF0014_fam"/>
</dbReference>
<evidence type="ECO:0000256" key="3">
    <source>
        <dbReference type="ARBA" id="ARBA00022692"/>
    </source>
</evidence>
<comment type="subcellular location">
    <subcellularLocation>
        <location evidence="1">Membrane</location>
        <topology evidence="1">Multi-pass membrane protein</topology>
    </subcellularLocation>
</comment>
<evidence type="ECO:0000256" key="6">
    <source>
        <dbReference type="SAM" id="MobiDB-lite"/>
    </source>
</evidence>
<reference evidence="9" key="1">
    <citation type="submission" date="2018-02" db="EMBL/GenBank/DDBJ databases">
        <authorList>
            <person name="Hornung B."/>
        </authorList>
    </citation>
    <scope>NUCLEOTIDE SEQUENCE [LARGE SCALE GENOMIC DNA]</scope>
</reference>
<evidence type="ECO:0000256" key="2">
    <source>
        <dbReference type="ARBA" id="ARBA00005268"/>
    </source>
</evidence>
<protein>
    <submittedName>
        <fullName evidence="8">UPF0014 family</fullName>
    </submittedName>
</protein>
<keyword evidence="3 7" id="KW-0812">Transmembrane</keyword>
<sequence>MASPGLRSCPGTTKHPVLGKNAGVSIDPSLRLAGALALLVALAMLAAWAGRFAFLRSVPWAAARAVVQLFAVSFIVVAAVTRLWAAALFVAAMFAVAVWTTTGRIGARRAWAWSALAVAAGVLPVLTIIFATGAAPLNGASLVPIGSIIVGNAMSAHTLNGRRLFAALREGRDVFEAALSLGFARPDAIGIIVRPIAGESLIPTLDRTRTVGLVTLPGAFIGVLLGGGTPLQAGAAQVLVIIGILAAESVTVLVMTLLITGARLLPADDRRRIRQGSPRPGRGRPRRVARHRARSGSWARAGRGRAKFRGRMGRGRRQAPCPTPRGSRAGSQPSRRSAQSKAKRSVMPAT</sequence>
<gene>
    <name evidence="8" type="ORF">PROPJV5_0417</name>
</gene>
<feature type="transmembrane region" description="Helical" evidence="7">
    <location>
        <begin position="141"/>
        <end position="159"/>
    </location>
</feature>
<feature type="transmembrane region" description="Helical" evidence="7">
    <location>
        <begin position="111"/>
        <end position="135"/>
    </location>
</feature>
<feature type="transmembrane region" description="Helical" evidence="7">
    <location>
        <begin position="69"/>
        <end position="99"/>
    </location>
</feature>
<evidence type="ECO:0000256" key="1">
    <source>
        <dbReference type="ARBA" id="ARBA00004141"/>
    </source>
</evidence>
<feature type="transmembrane region" description="Helical" evidence="7">
    <location>
        <begin position="210"/>
        <end position="229"/>
    </location>
</feature>
<evidence type="ECO:0000256" key="7">
    <source>
        <dbReference type="SAM" id="Phobius"/>
    </source>
</evidence>
<keyword evidence="4 7" id="KW-1133">Transmembrane helix</keyword>
<dbReference type="PANTHER" id="PTHR30028:SF0">
    <property type="entry name" value="PROTEIN ALUMINUM SENSITIVE 3"/>
    <property type="match status" value="1"/>
</dbReference>
<evidence type="ECO:0000256" key="5">
    <source>
        <dbReference type="ARBA" id="ARBA00023136"/>
    </source>
</evidence>
<dbReference type="Pfam" id="PF03649">
    <property type="entry name" value="UPF0014"/>
    <property type="match status" value="1"/>
</dbReference>
<proteinExistence type="inferred from homology"/>
<organism evidence="8 9">
    <name type="scientific">Propionibacterium ruminifibrarum</name>
    <dbReference type="NCBI Taxonomy" id="1962131"/>
    <lineage>
        <taxon>Bacteria</taxon>
        <taxon>Bacillati</taxon>
        <taxon>Actinomycetota</taxon>
        <taxon>Actinomycetes</taxon>
        <taxon>Propionibacteriales</taxon>
        <taxon>Propionibacteriaceae</taxon>
        <taxon>Propionibacterium</taxon>
    </lineage>
</organism>